<keyword evidence="16" id="KW-0407">Ion channel</keyword>
<dbReference type="Pfam" id="PF10233">
    <property type="entry name" value="Cg6151-P"/>
    <property type="match status" value="1"/>
</dbReference>
<name>A0AAJ6YK92_9HYME</name>
<dbReference type="GeneID" id="105363599"/>
<comment type="subcellular location">
    <subcellularLocation>
        <location evidence="2">Cytoplasmic vesicle</location>
        <location evidence="2">Secretory vesicle</location>
        <location evidence="2">Synaptic vesicle membrane</location>
        <topology evidence="2">Multi-pass membrane protein</topology>
    </subcellularLocation>
    <subcellularLocation>
        <location evidence="1">Endosome</location>
    </subcellularLocation>
    <subcellularLocation>
        <location evidence="18">Presynaptic cell membrane</location>
    </subcellularLocation>
</comment>
<protein>
    <recommendedName>
        <fullName evidence="4">Calcium channel flower</fullName>
    </recommendedName>
</protein>
<evidence type="ECO:0000313" key="23">
    <source>
        <dbReference type="RefSeq" id="XP_011499639.1"/>
    </source>
</evidence>
<keyword evidence="11" id="KW-0106">Calcium</keyword>
<keyword evidence="13" id="KW-0406">Ion transport</keyword>
<dbReference type="GO" id="GO:0005262">
    <property type="term" value="F:calcium channel activity"/>
    <property type="evidence" value="ECO:0007669"/>
    <property type="project" value="UniProtKB-KW"/>
</dbReference>
<dbReference type="KEGG" id="csol:105363599"/>
<feature type="compositionally biased region" description="Polar residues" evidence="20">
    <location>
        <begin position="163"/>
        <end position="177"/>
    </location>
</feature>
<dbReference type="PANTHER" id="PTHR13314:SF2">
    <property type="entry name" value="CALCIUM CHANNEL FLOWER HOMOLOG"/>
    <property type="match status" value="1"/>
</dbReference>
<feature type="region of interest" description="Disordered" evidence="20">
    <location>
        <begin position="163"/>
        <end position="189"/>
    </location>
</feature>
<feature type="transmembrane region" description="Helical" evidence="21">
    <location>
        <begin position="102"/>
        <end position="119"/>
    </location>
</feature>
<evidence type="ECO:0000256" key="15">
    <source>
        <dbReference type="ARBA" id="ARBA00023273"/>
    </source>
</evidence>
<comment type="subunit">
    <text evidence="19">Homomultimer. Associates with the dally/ magu complex.</text>
</comment>
<evidence type="ECO:0000256" key="4">
    <source>
        <dbReference type="ARBA" id="ARBA00016120"/>
    </source>
</evidence>
<evidence type="ECO:0000256" key="18">
    <source>
        <dbReference type="ARBA" id="ARBA00034111"/>
    </source>
</evidence>
<evidence type="ECO:0000256" key="12">
    <source>
        <dbReference type="ARBA" id="ARBA00022989"/>
    </source>
</evidence>
<evidence type="ECO:0000256" key="14">
    <source>
        <dbReference type="ARBA" id="ARBA00023136"/>
    </source>
</evidence>
<dbReference type="GO" id="GO:0006897">
    <property type="term" value="P:endocytosis"/>
    <property type="evidence" value="ECO:0007669"/>
    <property type="project" value="UniProtKB-KW"/>
</dbReference>
<evidence type="ECO:0000256" key="16">
    <source>
        <dbReference type="ARBA" id="ARBA00023303"/>
    </source>
</evidence>
<dbReference type="GO" id="GO:0030672">
    <property type="term" value="C:synaptic vesicle membrane"/>
    <property type="evidence" value="ECO:0007669"/>
    <property type="project" value="UniProtKB-SubCell"/>
</dbReference>
<accession>A0AAJ6YK92</accession>
<evidence type="ECO:0000256" key="11">
    <source>
        <dbReference type="ARBA" id="ARBA00022837"/>
    </source>
</evidence>
<dbReference type="SMART" id="SM01077">
    <property type="entry name" value="Cg6151-P"/>
    <property type="match status" value="1"/>
</dbReference>
<dbReference type="RefSeq" id="XP_011499639.1">
    <property type="nucleotide sequence ID" value="XM_011501337.1"/>
</dbReference>
<evidence type="ECO:0000256" key="5">
    <source>
        <dbReference type="ARBA" id="ARBA00022448"/>
    </source>
</evidence>
<feature type="transmembrane region" description="Helical" evidence="21">
    <location>
        <begin position="38"/>
        <end position="59"/>
    </location>
</feature>
<dbReference type="GO" id="GO:0042734">
    <property type="term" value="C:presynaptic membrane"/>
    <property type="evidence" value="ECO:0007669"/>
    <property type="project" value="UniProtKB-SubCell"/>
</dbReference>
<evidence type="ECO:0000256" key="7">
    <source>
        <dbReference type="ARBA" id="ARBA00022583"/>
    </source>
</evidence>
<feature type="transmembrane region" description="Helical" evidence="21">
    <location>
        <begin position="125"/>
        <end position="144"/>
    </location>
</feature>
<evidence type="ECO:0000313" key="22">
    <source>
        <dbReference type="Proteomes" id="UP000695007"/>
    </source>
</evidence>
<feature type="transmembrane region" description="Helical" evidence="21">
    <location>
        <begin position="65"/>
        <end position="90"/>
    </location>
</feature>
<gene>
    <name evidence="23" type="primary">LOC105363599</name>
</gene>
<dbReference type="Proteomes" id="UP000695007">
    <property type="component" value="Unplaced"/>
</dbReference>
<keyword evidence="14 21" id="KW-0472">Membrane</keyword>
<evidence type="ECO:0000256" key="3">
    <source>
        <dbReference type="ARBA" id="ARBA00010023"/>
    </source>
</evidence>
<reference evidence="23" key="1">
    <citation type="submission" date="2025-08" db="UniProtKB">
        <authorList>
            <consortium name="RefSeq"/>
        </authorList>
    </citation>
    <scope>IDENTIFICATION</scope>
</reference>
<keyword evidence="9 21" id="KW-0812">Transmembrane</keyword>
<evidence type="ECO:0000256" key="13">
    <source>
        <dbReference type="ARBA" id="ARBA00023065"/>
    </source>
</evidence>
<dbReference type="PANTHER" id="PTHR13314">
    <property type="entry name" value="CALCIUM CHANNEL FLOWER HOMOLOG"/>
    <property type="match status" value="1"/>
</dbReference>
<dbReference type="GO" id="GO:0005768">
    <property type="term" value="C:endosome"/>
    <property type="evidence" value="ECO:0007669"/>
    <property type="project" value="UniProtKB-SubCell"/>
</dbReference>
<evidence type="ECO:0000256" key="21">
    <source>
        <dbReference type="SAM" id="Phobius"/>
    </source>
</evidence>
<evidence type="ECO:0000256" key="8">
    <source>
        <dbReference type="ARBA" id="ARBA00022673"/>
    </source>
</evidence>
<dbReference type="AlphaFoldDB" id="A0AAJ6YK92"/>
<keyword evidence="10" id="KW-0967">Endosome</keyword>
<evidence type="ECO:0000256" key="19">
    <source>
        <dbReference type="ARBA" id="ARBA00046506"/>
    </source>
</evidence>
<evidence type="ECO:0000256" key="1">
    <source>
        <dbReference type="ARBA" id="ARBA00004177"/>
    </source>
</evidence>
<dbReference type="CTD" id="39720"/>
<organism evidence="22 23">
    <name type="scientific">Ceratosolen solmsi marchali</name>
    <dbReference type="NCBI Taxonomy" id="326594"/>
    <lineage>
        <taxon>Eukaryota</taxon>
        <taxon>Metazoa</taxon>
        <taxon>Ecdysozoa</taxon>
        <taxon>Arthropoda</taxon>
        <taxon>Hexapoda</taxon>
        <taxon>Insecta</taxon>
        <taxon>Pterygota</taxon>
        <taxon>Neoptera</taxon>
        <taxon>Endopterygota</taxon>
        <taxon>Hymenoptera</taxon>
        <taxon>Apocrita</taxon>
        <taxon>Proctotrupomorpha</taxon>
        <taxon>Chalcidoidea</taxon>
        <taxon>Agaonidae</taxon>
        <taxon>Agaoninae</taxon>
        <taxon>Ceratosolen</taxon>
    </lineage>
</organism>
<comment type="similarity">
    <text evidence="3">Belongs to the calcium channel flower family.</text>
</comment>
<evidence type="ECO:0000256" key="6">
    <source>
        <dbReference type="ARBA" id="ARBA00022568"/>
    </source>
</evidence>
<keyword evidence="15" id="KW-0966">Cell projection</keyword>
<evidence type="ECO:0000256" key="10">
    <source>
        <dbReference type="ARBA" id="ARBA00022753"/>
    </source>
</evidence>
<keyword evidence="8" id="KW-0107">Calcium channel</keyword>
<keyword evidence="7" id="KW-0254">Endocytosis</keyword>
<evidence type="ECO:0000256" key="2">
    <source>
        <dbReference type="ARBA" id="ARBA00004644"/>
    </source>
</evidence>
<dbReference type="InterPro" id="IPR019365">
    <property type="entry name" value="TVP18/Ca-channel_flower"/>
</dbReference>
<keyword evidence="22" id="KW-1185">Reference proteome</keyword>
<proteinExistence type="inferred from homology"/>
<keyword evidence="17" id="KW-0968">Cytoplasmic vesicle</keyword>
<keyword evidence="12 21" id="KW-1133">Transmembrane helix</keyword>
<evidence type="ECO:0000256" key="17">
    <source>
        <dbReference type="ARBA" id="ARBA00023329"/>
    </source>
</evidence>
<sequence>MSIGDRLAAIMRKPGQDTADKDDVPWWMKYAGRGLGTVGSFIAIFLGAWNCASILLAQVDCFLGGLWQMVAGFIVVTIEAPCCCLFIAFVQNLSDWVDTRPYWNRAAAYCVLALPAIFLCPGIGTIFGSGLIFATGVIYGMMAIGKKASRDEMRATVITDSQGMSSNTKSTLVQNAQPMGVSERPDSNV</sequence>
<keyword evidence="5" id="KW-0813">Transport</keyword>
<keyword evidence="6" id="KW-0109">Calcium transport</keyword>
<evidence type="ECO:0000256" key="20">
    <source>
        <dbReference type="SAM" id="MobiDB-lite"/>
    </source>
</evidence>
<evidence type="ECO:0000256" key="9">
    <source>
        <dbReference type="ARBA" id="ARBA00022692"/>
    </source>
</evidence>